<dbReference type="InterPro" id="IPR033889">
    <property type="entry name" value="LanC"/>
</dbReference>
<dbReference type="PANTHER" id="PTHR12736">
    <property type="entry name" value="LANC-LIKE PROTEIN"/>
    <property type="match status" value="1"/>
</dbReference>
<keyword evidence="2" id="KW-1185">Reference proteome</keyword>
<organism evidence="1 2">
    <name type="scientific">Aquimarina rubra</name>
    <dbReference type="NCBI Taxonomy" id="1920033"/>
    <lineage>
        <taxon>Bacteria</taxon>
        <taxon>Pseudomonadati</taxon>
        <taxon>Bacteroidota</taxon>
        <taxon>Flavobacteriia</taxon>
        <taxon>Flavobacteriales</taxon>
        <taxon>Flavobacteriaceae</taxon>
        <taxon>Aquimarina</taxon>
    </lineage>
</organism>
<dbReference type="Pfam" id="PF05147">
    <property type="entry name" value="LANC_like"/>
    <property type="match status" value="1"/>
</dbReference>
<evidence type="ECO:0000313" key="2">
    <source>
        <dbReference type="Proteomes" id="UP001597319"/>
    </source>
</evidence>
<dbReference type="Gene3D" id="1.50.10.20">
    <property type="match status" value="1"/>
</dbReference>
<dbReference type="InterPro" id="IPR007822">
    <property type="entry name" value="LANC-like"/>
</dbReference>
<name>A0ABW5LDT2_9FLAO</name>
<evidence type="ECO:0000313" key="1">
    <source>
        <dbReference type="EMBL" id="MFD2561667.1"/>
    </source>
</evidence>
<gene>
    <name evidence="1" type="ORF">ACFSR1_03225</name>
</gene>
<protein>
    <submittedName>
        <fullName evidence="1">Lanthionine synthetase C family protein</fullName>
    </submittedName>
</protein>
<dbReference type="PRINTS" id="PR01955">
    <property type="entry name" value="LANCFRANKIA"/>
</dbReference>
<dbReference type="RefSeq" id="WP_378289566.1">
    <property type="nucleotide sequence ID" value="NZ_JBHULE010000002.1"/>
</dbReference>
<accession>A0ABW5LDT2</accession>
<sequence>MDTDILFQKLKEINKIIDQQGYEESNIGVLSGLSGISLFKFYYSKFIDKDNNDIGSILIEQSIQKINEGYNLGTFCSGIAGMGWVINHLEQNEFIDIDMDTMFGALDEYLFEKMKNDLVKGHYDFLHGGLGYAFYFLSRYENTNSDLLKENYKTYLLTVIELLEKRSERNGKTYKWISEIGLDKKEKAYNLSLSHGMSSIVGILTKLSKHKDFEKVSKKKLEGTISYILQYQNPNKNDSSLFPNIIYQNGFYEYKSRLAWCYGDLGVGIRLWHASKVLQDVSLQKTSINILEQAALRTDNEQTLIKDAGLCHGSFGNAQIFLRMYKETHNDIFKNACDFWMQDGLNKASHIDGYAGYKQWKGEGEWKKEVSILEGIAGIGLTIIDYLADFETNWDECLMIS</sequence>
<dbReference type="SMART" id="SM01260">
    <property type="entry name" value="LANC_like"/>
    <property type="match status" value="1"/>
</dbReference>
<comment type="caution">
    <text evidence="1">The sequence shown here is derived from an EMBL/GenBank/DDBJ whole genome shotgun (WGS) entry which is preliminary data.</text>
</comment>
<proteinExistence type="predicted"/>
<dbReference type="CDD" id="cd04793">
    <property type="entry name" value="LanC"/>
    <property type="match status" value="1"/>
</dbReference>
<reference evidence="2" key="1">
    <citation type="journal article" date="2019" name="Int. J. Syst. Evol. Microbiol.">
        <title>The Global Catalogue of Microorganisms (GCM) 10K type strain sequencing project: providing services to taxonomists for standard genome sequencing and annotation.</title>
        <authorList>
            <consortium name="The Broad Institute Genomics Platform"/>
            <consortium name="The Broad Institute Genome Sequencing Center for Infectious Disease"/>
            <person name="Wu L."/>
            <person name="Ma J."/>
        </authorList>
    </citation>
    <scope>NUCLEOTIDE SEQUENCE [LARGE SCALE GENOMIC DNA]</scope>
    <source>
        <strain evidence="2">KCTC 52274</strain>
    </source>
</reference>
<dbReference type="PRINTS" id="PR01950">
    <property type="entry name" value="LANCSUPER"/>
</dbReference>
<dbReference type="PANTHER" id="PTHR12736:SF7">
    <property type="entry name" value="LANC-LIKE PROTEIN 3"/>
    <property type="match status" value="1"/>
</dbReference>
<dbReference type="Proteomes" id="UP001597319">
    <property type="component" value="Unassembled WGS sequence"/>
</dbReference>
<dbReference type="SUPFAM" id="SSF158745">
    <property type="entry name" value="LanC-like"/>
    <property type="match status" value="1"/>
</dbReference>
<dbReference type="EMBL" id="JBHULE010000002">
    <property type="protein sequence ID" value="MFD2561667.1"/>
    <property type="molecule type" value="Genomic_DNA"/>
</dbReference>